<keyword evidence="4" id="KW-1185">Reference proteome</keyword>
<reference evidence="3 4" key="1">
    <citation type="journal article" date="2016" name="Int. J. Syst. Evol. Microbiol.">
        <title>Paenibacillus damxungensis sp. nov., isolated from raw yak (Bos grunniens) milk.</title>
        <authorList>
            <person name="Wu Z."/>
            <person name="Gao C."/>
            <person name="Han J."/>
            <person name="Liu Z."/>
        </authorList>
    </citation>
    <scope>NUCLEOTIDE SEQUENCE [LARGE SCALE GENOMIC DNA]</scope>
    <source>
        <strain evidence="3 4">BD3526</strain>
        <plasmid evidence="3 4">unnamed1</plasmid>
    </source>
</reference>
<evidence type="ECO:0000313" key="3">
    <source>
        <dbReference type="EMBL" id="ARR10758.1"/>
    </source>
</evidence>
<evidence type="ECO:0000256" key="1">
    <source>
        <dbReference type="ARBA" id="ARBA00009670"/>
    </source>
</evidence>
<organism evidence="3 4">
    <name type="scientific">Paenibacillus bovis</name>
    <dbReference type="NCBI Taxonomy" id="1616788"/>
    <lineage>
        <taxon>Bacteria</taxon>
        <taxon>Bacillati</taxon>
        <taxon>Bacillota</taxon>
        <taxon>Bacilli</taxon>
        <taxon>Bacillales</taxon>
        <taxon>Paenibacillaceae</taxon>
        <taxon>Paenibacillus</taxon>
    </lineage>
</organism>
<name>A0A1X9T495_9BACL</name>
<sequence>MNIVGILERCGVGGIKLGQFASTRYDLLPAGWIEQLSRLREQNRPVHLQLDESPFLYLDPVPIATASIGQVYRGVLQTGEEVAIKVQKPGAERQIRQTIRLLKMIFALPALWHPRSRDMLWLVGEFERTLRDETNYLVEASNMDRMRATASIRIPKVFWEHTTKRQLVTEFIHGETLGTQHAEKAKELVHTLMEQMLLQGLFHADLHPGNLKVQPDGQLVMLDFGMVGRLSGRLRESLILLAYGFLIDQEQLVMESMLQLCTYSKPPNPDALLQEVRRFMDLYISTPLNRVDFRSALFELLGMLRSYGIFIKPEMVYVVKALVTTEGVAVGLDGSINIKGMMAPLQEKMLQTGIDLLAARLQIDALTALRNIDFKEVIPQKR</sequence>
<geneLocation type="plasmid" evidence="3 4">
    <name>unnamed1</name>
</geneLocation>
<dbReference type="PROSITE" id="PS50011">
    <property type="entry name" value="PROTEIN_KINASE_DOM"/>
    <property type="match status" value="1"/>
</dbReference>
<dbReference type="InterPro" id="IPR000719">
    <property type="entry name" value="Prot_kinase_dom"/>
</dbReference>
<dbReference type="Pfam" id="PF03109">
    <property type="entry name" value="ABC1"/>
    <property type="match status" value="1"/>
</dbReference>
<feature type="domain" description="Protein kinase" evidence="2">
    <location>
        <begin position="57"/>
        <end position="382"/>
    </location>
</feature>
<proteinExistence type="inferred from homology"/>
<comment type="similarity">
    <text evidence="1">Belongs to the protein kinase superfamily. ADCK protein kinase family.</text>
</comment>
<dbReference type="RefSeq" id="WP_158524030.1">
    <property type="nucleotide sequence ID" value="NZ_CP021170.1"/>
</dbReference>
<dbReference type="GO" id="GO:0005524">
    <property type="term" value="F:ATP binding"/>
    <property type="evidence" value="ECO:0007669"/>
    <property type="project" value="InterPro"/>
</dbReference>
<dbReference type="PANTHER" id="PTHR10566:SF113">
    <property type="entry name" value="PROTEIN ACTIVITY OF BC1 COMPLEX KINASE 7, CHLOROPLASTIC"/>
    <property type="match status" value="1"/>
</dbReference>
<dbReference type="Proteomes" id="UP000078148">
    <property type="component" value="Plasmid unnamed1"/>
</dbReference>
<dbReference type="GO" id="GO:0004672">
    <property type="term" value="F:protein kinase activity"/>
    <property type="evidence" value="ECO:0007669"/>
    <property type="project" value="InterPro"/>
</dbReference>
<dbReference type="Gene3D" id="1.10.510.10">
    <property type="entry name" value="Transferase(Phosphotransferase) domain 1"/>
    <property type="match status" value="1"/>
</dbReference>
<gene>
    <name evidence="3" type="primary">ubiB</name>
    <name evidence="3" type="ORF">AR543_p0150</name>
</gene>
<dbReference type="InterPro" id="IPR050154">
    <property type="entry name" value="UbiB_kinase"/>
</dbReference>
<dbReference type="CDD" id="cd05121">
    <property type="entry name" value="ABC1_ADCK3-like"/>
    <property type="match status" value="1"/>
</dbReference>
<accession>A0A1X9T495</accession>
<dbReference type="AlphaFoldDB" id="A0A1X9T495"/>
<evidence type="ECO:0000313" key="4">
    <source>
        <dbReference type="Proteomes" id="UP000078148"/>
    </source>
</evidence>
<dbReference type="SUPFAM" id="SSF56112">
    <property type="entry name" value="Protein kinase-like (PK-like)"/>
    <property type="match status" value="1"/>
</dbReference>
<dbReference type="OrthoDB" id="9795390at2"/>
<dbReference type="PANTHER" id="PTHR10566">
    <property type="entry name" value="CHAPERONE-ACTIVITY OF BC1 COMPLEX CABC1 -RELATED"/>
    <property type="match status" value="1"/>
</dbReference>
<protein>
    <submittedName>
        <fullName evidence="3">ABC transporter</fullName>
    </submittedName>
</protein>
<dbReference type="InterPro" id="IPR004147">
    <property type="entry name" value="ABC1_dom"/>
</dbReference>
<dbReference type="KEGG" id="pbv:AR543_p0150"/>
<keyword evidence="3" id="KW-0614">Plasmid</keyword>
<dbReference type="InterPro" id="IPR011009">
    <property type="entry name" value="Kinase-like_dom_sf"/>
</dbReference>
<dbReference type="EMBL" id="CP021170">
    <property type="protein sequence ID" value="ARR10758.1"/>
    <property type="molecule type" value="Genomic_DNA"/>
</dbReference>
<evidence type="ECO:0000259" key="2">
    <source>
        <dbReference type="PROSITE" id="PS50011"/>
    </source>
</evidence>